<keyword evidence="2" id="KW-0645">Protease</keyword>
<keyword evidence="5" id="KW-0325">Glycoprotein</keyword>
<feature type="chain" id="PRO_5013007755" evidence="6">
    <location>
        <begin position="17"/>
        <end position="423"/>
    </location>
</feature>
<keyword evidence="3" id="KW-0064">Aspartyl protease</keyword>
<proteinExistence type="evidence at transcript level"/>
<evidence type="ECO:0000256" key="4">
    <source>
        <dbReference type="ARBA" id="ARBA00022801"/>
    </source>
</evidence>
<gene>
    <name evidence="8" type="primary">AP1</name>
</gene>
<dbReference type="PROSITE" id="PS51767">
    <property type="entry name" value="PEPTIDASE_A1"/>
    <property type="match status" value="1"/>
</dbReference>
<keyword evidence="4" id="KW-0378">Hydrolase</keyword>
<organism evidence="8">
    <name type="scientific">Thinopyrum intermedium</name>
    <dbReference type="NCBI Taxonomy" id="85679"/>
    <lineage>
        <taxon>Eukaryota</taxon>
        <taxon>Viridiplantae</taxon>
        <taxon>Streptophyta</taxon>
        <taxon>Embryophyta</taxon>
        <taxon>Tracheophyta</taxon>
        <taxon>Spermatophyta</taxon>
        <taxon>Magnoliopsida</taxon>
        <taxon>Liliopsida</taxon>
        <taxon>Poales</taxon>
        <taxon>Poaceae</taxon>
        <taxon>BOP clade</taxon>
        <taxon>Pooideae</taxon>
        <taxon>Triticodae</taxon>
        <taxon>Triticeae</taxon>
        <taxon>Triticinae</taxon>
        <taxon>Thinopyrum</taxon>
    </lineage>
</organism>
<name>A0A219LT04_9POAL</name>
<evidence type="ECO:0000256" key="2">
    <source>
        <dbReference type="ARBA" id="ARBA00022670"/>
    </source>
</evidence>
<dbReference type="GO" id="GO:0006508">
    <property type="term" value="P:proteolysis"/>
    <property type="evidence" value="ECO:0007669"/>
    <property type="project" value="UniProtKB-KW"/>
</dbReference>
<accession>A0A219LT04</accession>
<dbReference type="InterPro" id="IPR032799">
    <property type="entry name" value="TAXi_C"/>
</dbReference>
<evidence type="ECO:0000256" key="1">
    <source>
        <dbReference type="ARBA" id="ARBA00007447"/>
    </source>
</evidence>
<dbReference type="PANTHER" id="PTHR47967:SF17">
    <property type="entry name" value="EUKARYOTIC ASPARTYL PROTEASE FAMILY PROTEIN, EXPRESSED"/>
    <property type="match status" value="1"/>
</dbReference>
<dbReference type="FunFam" id="2.40.70.10:FF:000069">
    <property type="entry name" value="Eukaryotic aspartyl protease family protein"/>
    <property type="match status" value="1"/>
</dbReference>
<dbReference type="InterPro" id="IPR034161">
    <property type="entry name" value="Pepsin-like_plant"/>
</dbReference>
<evidence type="ECO:0000259" key="7">
    <source>
        <dbReference type="PROSITE" id="PS51767"/>
    </source>
</evidence>
<dbReference type="Pfam" id="PF14541">
    <property type="entry name" value="TAXi_C"/>
    <property type="match status" value="1"/>
</dbReference>
<comment type="similarity">
    <text evidence="1">Belongs to the peptidase A1 family.</text>
</comment>
<keyword evidence="6" id="KW-0732">Signal</keyword>
<dbReference type="CDD" id="cd05476">
    <property type="entry name" value="pepsin_A_like_plant"/>
    <property type="match status" value="1"/>
</dbReference>
<dbReference type="SUPFAM" id="SSF50630">
    <property type="entry name" value="Acid proteases"/>
    <property type="match status" value="1"/>
</dbReference>
<sequence>MARTLMVLVVLLYTVAAPLTCSTGDGLRIKLTHVDAKGNYTMAELVRRAVDRSRQRLAMIAAGHDVSAPVHWAQSQYIAEYLIGNPPQRAEALIDTGSSLIWTQCSTCTLGGNCFQQNLPRYDPSQSSSAQHVACTDATCKANPPSGCSRQGGNQCVFAASYGAGDIAGELDTETFTFQSSTAKLTFGCVTASRITLGALDGASGLIGLGRDSSSLVSQTGATKFSYCLTPYFRANSAPSHLFVGASARMSGGSPVMSMQFVKSSSTFYYLPLVGLTVGETKLPIPSTLFKLKGDSGGVIIDSGSPTTSLVDGAYKALRNELVRQLNASLVAPPRGSNTDLCVGQNDLVNGKLPDLVFHFSGADMTVPPRNYWAPVDKSTACMMIFSSTDSSTIGNFQQQNMHLLYDVARGTLSFQTADCSAL</sequence>
<dbReference type="FunFam" id="2.40.70.10:FF:000033">
    <property type="entry name" value="Aspartyl protease family protein"/>
    <property type="match status" value="1"/>
</dbReference>
<dbReference type="EMBL" id="KJ513672">
    <property type="protein sequence ID" value="AJC64141.1"/>
    <property type="molecule type" value="mRNA"/>
</dbReference>
<dbReference type="InterPro" id="IPR033121">
    <property type="entry name" value="PEPTIDASE_A1"/>
</dbReference>
<feature type="signal peptide" evidence="6">
    <location>
        <begin position="1"/>
        <end position="16"/>
    </location>
</feature>
<dbReference type="InterPro" id="IPR021109">
    <property type="entry name" value="Peptidase_aspartic_dom_sf"/>
</dbReference>
<dbReference type="Pfam" id="PF14543">
    <property type="entry name" value="TAXi_N"/>
    <property type="match status" value="1"/>
</dbReference>
<dbReference type="InterPro" id="IPR051708">
    <property type="entry name" value="Plant_Aspart_Prot_A1"/>
</dbReference>
<dbReference type="GO" id="GO:0004190">
    <property type="term" value="F:aspartic-type endopeptidase activity"/>
    <property type="evidence" value="ECO:0007669"/>
    <property type="project" value="UniProtKB-KW"/>
</dbReference>
<evidence type="ECO:0000256" key="6">
    <source>
        <dbReference type="SAM" id="SignalP"/>
    </source>
</evidence>
<protein>
    <submittedName>
        <fullName evidence="8">Aspartic proteinase nepenthesin-1-like protein</fullName>
    </submittedName>
</protein>
<evidence type="ECO:0000256" key="3">
    <source>
        <dbReference type="ARBA" id="ARBA00022750"/>
    </source>
</evidence>
<dbReference type="InterPro" id="IPR032861">
    <property type="entry name" value="TAXi_N"/>
</dbReference>
<dbReference type="GO" id="GO:0005576">
    <property type="term" value="C:extracellular region"/>
    <property type="evidence" value="ECO:0007669"/>
    <property type="project" value="TreeGrafter"/>
</dbReference>
<evidence type="ECO:0000256" key="5">
    <source>
        <dbReference type="ARBA" id="ARBA00023180"/>
    </source>
</evidence>
<evidence type="ECO:0000313" key="8">
    <source>
        <dbReference type="EMBL" id="AJC64141.1"/>
    </source>
</evidence>
<feature type="domain" description="Peptidase A1" evidence="7">
    <location>
        <begin position="77"/>
        <end position="416"/>
    </location>
</feature>
<dbReference type="SMR" id="A0A219LT04"/>
<dbReference type="Gene3D" id="2.40.70.10">
    <property type="entry name" value="Acid Proteases"/>
    <property type="match status" value="2"/>
</dbReference>
<dbReference type="PANTHER" id="PTHR47967">
    <property type="entry name" value="OS07G0603500 PROTEIN-RELATED"/>
    <property type="match status" value="1"/>
</dbReference>
<reference evidence="8" key="1">
    <citation type="submission" date="2014-03" db="EMBL/GenBank/DDBJ databases">
        <title>Molecular cloning and sequencing of a Thinopyrum intermedium cDNA for an aspartic proteinase nepenthesin-1-like gene TiAP1, which is involved in response to infection of Blumeria graminis f. sp. tritici (Bgt).</title>
        <authorList>
            <person name="Feng D.S."/>
            <person name="Song J."/>
            <person name="Niu Z.B."/>
            <person name="Li N."/>
            <person name="Wang H.G."/>
            <person name="Bao Y.G."/>
            <person name="Li X.F."/>
        </authorList>
    </citation>
    <scope>NUCLEOTIDE SEQUENCE</scope>
</reference>
<dbReference type="AlphaFoldDB" id="A0A219LT04"/>